<comment type="caution">
    <text evidence="2">The sequence shown here is derived from an EMBL/GenBank/DDBJ whole genome shotgun (WGS) entry which is preliminary data.</text>
</comment>
<feature type="compositionally biased region" description="Basic and acidic residues" evidence="1">
    <location>
        <begin position="115"/>
        <end position="143"/>
    </location>
</feature>
<name>A0A5J4VD89_9EUKA</name>
<evidence type="ECO:0000313" key="3">
    <source>
        <dbReference type="Proteomes" id="UP000324800"/>
    </source>
</evidence>
<feature type="compositionally biased region" description="Basic and acidic residues" evidence="1">
    <location>
        <begin position="158"/>
        <end position="168"/>
    </location>
</feature>
<dbReference type="AlphaFoldDB" id="A0A5J4VD89"/>
<accession>A0A5J4VD89</accession>
<proteinExistence type="predicted"/>
<sequence length="188" mass="21622">MLQKRKTVLAGLGEAVDYICQYSTDEFVRSFDQSHDESVILTDTARESLSELSSLLVGDIRRISEAAFVNMSRNKGYGDLIDDLEKREIVAKALDNEQKRGLKIREDINKILEENKNTNEKEGDEKQNYEEDFVEERQSSADKDQEDDNEEEVEEEEAAPKSKSRVDNEDSEVTNKFNDEIEQDEDNS</sequence>
<reference evidence="2 3" key="1">
    <citation type="submission" date="2019-03" db="EMBL/GenBank/DDBJ databases">
        <title>Single cell metagenomics reveals metabolic interactions within the superorganism composed of flagellate Streblomastix strix and complex community of Bacteroidetes bacteria on its surface.</title>
        <authorList>
            <person name="Treitli S.C."/>
            <person name="Kolisko M."/>
            <person name="Husnik F."/>
            <person name="Keeling P."/>
            <person name="Hampl V."/>
        </authorList>
    </citation>
    <scope>NUCLEOTIDE SEQUENCE [LARGE SCALE GENOMIC DNA]</scope>
    <source>
        <strain evidence="2">ST1C</strain>
    </source>
</reference>
<dbReference type="Proteomes" id="UP000324800">
    <property type="component" value="Unassembled WGS sequence"/>
</dbReference>
<dbReference type="EMBL" id="SNRW01007853">
    <property type="protein sequence ID" value="KAA6380516.1"/>
    <property type="molecule type" value="Genomic_DNA"/>
</dbReference>
<evidence type="ECO:0000313" key="2">
    <source>
        <dbReference type="EMBL" id="KAA6380516.1"/>
    </source>
</evidence>
<protein>
    <submittedName>
        <fullName evidence="2">Uncharacterized protein</fullName>
    </submittedName>
</protein>
<feature type="compositionally biased region" description="Acidic residues" evidence="1">
    <location>
        <begin position="144"/>
        <end position="157"/>
    </location>
</feature>
<organism evidence="2 3">
    <name type="scientific">Streblomastix strix</name>
    <dbReference type="NCBI Taxonomy" id="222440"/>
    <lineage>
        <taxon>Eukaryota</taxon>
        <taxon>Metamonada</taxon>
        <taxon>Preaxostyla</taxon>
        <taxon>Oxymonadida</taxon>
        <taxon>Streblomastigidae</taxon>
        <taxon>Streblomastix</taxon>
    </lineage>
</organism>
<feature type="region of interest" description="Disordered" evidence="1">
    <location>
        <begin position="115"/>
        <end position="188"/>
    </location>
</feature>
<gene>
    <name evidence="2" type="ORF">EZS28_023957</name>
</gene>
<evidence type="ECO:0000256" key="1">
    <source>
        <dbReference type="SAM" id="MobiDB-lite"/>
    </source>
</evidence>